<sequence length="339" mass="39444">MRKCIVATGYNEPSVPGGLVRGWPIKNQIINGEIDWSFTKEWLNHNPLDIPCSAKLSKIQGTKIKRCSFIVYPTVDIQQRNYPRLYPLGHIPCMECQRVQDSNAHIGTCTEHSDDIKLLLHAERDRLISIIKENLEKISDNLEDTINRSSFFNINFDDTLPDFMKQIDALIWKRRATQVKLWERSISITKNKKRFYHRQRKRNRLDPSTGGHLDPPPRRSYTHRRLNITPYFREGVSMIIMHILGGLPARNRRTLGGLVVSDRIAFDSFNMLSFSLYPGFRYKQVRYLPVATVIKLVKDHSNCHMLLPKLDGTFTTNVDEGEMIKFCKNNSLLQLWVYL</sequence>
<dbReference type="EMBL" id="LLXJ01002415">
    <property type="protein sequence ID" value="PKB98920.1"/>
    <property type="molecule type" value="Genomic_DNA"/>
</dbReference>
<protein>
    <submittedName>
        <fullName evidence="2">Uncharacterized protein</fullName>
    </submittedName>
</protein>
<dbReference type="VEuPathDB" id="FungiDB:FUN_012363"/>
<dbReference type="Proteomes" id="UP000232722">
    <property type="component" value="Unassembled WGS sequence"/>
</dbReference>
<reference evidence="2 3" key="2">
    <citation type="submission" date="2017-09" db="EMBL/GenBank/DDBJ databases">
        <title>Extensive intraspecific genome diversity in a model arbuscular mycorrhizal fungus.</title>
        <authorList>
            <person name="Chen E.C."/>
            <person name="Morin E."/>
            <person name="Beaudet D."/>
            <person name="Noel J."/>
            <person name="Ndikumana S."/>
            <person name="Charron P."/>
            <person name="St-Onge C."/>
            <person name="Giorgi J."/>
            <person name="Grigoriev I.V."/>
            <person name="Roux C."/>
            <person name="Martin F.M."/>
            <person name="Corradi N."/>
        </authorList>
    </citation>
    <scope>NUCLEOTIDE SEQUENCE [LARGE SCALE GENOMIC DNA]</scope>
    <source>
        <strain evidence="2 3">A5</strain>
    </source>
</reference>
<feature type="region of interest" description="Disordered" evidence="1">
    <location>
        <begin position="195"/>
        <end position="222"/>
    </location>
</feature>
<evidence type="ECO:0000313" key="3">
    <source>
        <dbReference type="Proteomes" id="UP000232722"/>
    </source>
</evidence>
<accession>A0A2N0NWG3</accession>
<reference evidence="2 3" key="1">
    <citation type="submission" date="2016-04" db="EMBL/GenBank/DDBJ databases">
        <title>Genome analyses suggest a sexual origin of heterokaryosis in a supposedly ancient asexual fungus.</title>
        <authorList>
            <person name="Ropars J."/>
            <person name="Sedzielewska K."/>
            <person name="Noel J."/>
            <person name="Charron P."/>
            <person name="Farinelli L."/>
            <person name="Marton T."/>
            <person name="Kruger M."/>
            <person name="Pelin A."/>
            <person name="Brachmann A."/>
            <person name="Corradi N."/>
        </authorList>
    </citation>
    <scope>NUCLEOTIDE SEQUENCE [LARGE SCALE GENOMIC DNA]</scope>
    <source>
        <strain evidence="2 3">A5</strain>
    </source>
</reference>
<proteinExistence type="predicted"/>
<gene>
    <name evidence="2" type="ORF">RhiirA5_430586</name>
</gene>
<evidence type="ECO:0000313" key="2">
    <source>
        <dbReference type="EMBL" id="PKB98920.1"/>
    </source>
</evidence>
<dbReference type="VEuPathDB" id="FungiDB:RhiirA1_484298"/>
<name>A0A2N0NWG3_9GLOM</name>
<dbReference type="AlphaFoldDB" id="A0A2N0NWG3"/>
<comment type="caution">
    <text evidence="2">The sequence shown here is derived from an EMBL/GenBank/DDBJ whole genome shotgun (WGS) entry which is preliminary data.</text>
</comment>
<organism evidence="2 3">
    <name type="scientific">Rhizophagus irregularis</name>
    <dbReference type="NCBI Taxonomy" id="588596"/>
    <lineage>
        <taxon>Eukaryota</taxon>
        <taxon>Fungi</taxon>
        <taxon>Fungi incertae sedis</taxon>
        <taxon>Mucoromycota</taxon>
        <taxon>Glomeromycotina</taxon>
        <taxon>Glomeromycetes</taxon>
        <taxon>Glomerales</taxon>
        <taxon>Glomeraceae</taxon>
        <taxon>Rhizophagus</taxon>
    </lineage>
</organism>
<evidence type="ECO:0000256" key="1">
    <source>
        <dbReference type="SAM" id="MobiDB-lite"/>
    </source>
</evidence>